<dbReference type="InterPro" id="IPR006501">
    <property type="entry name" value="Pectinesterase_inhib_dom"/>
</dbReference>
<keyword evidence="7" id="KW-0964">Secreted</keyword>
<evidence type="ECO:0000313" key="9">
    <source>
        <dbReference type="EMBL" id="KAG6484124.1"/>
    </source>
</evidence>
<protein>
    <recommendedName>
        <fullName evidence="7">Pectinesterase</fullName>
        <ecNumber evidence="7">3.1.1.11</ecNumber>
    </recommendedName>
</protein>
<keyword evidence="5 7" id="KW-0063">Aspartyl esterase</keyword>
<proteinExistence type="inferred from homology"/>
<evidence type="ECO:0000256" key="7">
    <source>
        <dbReference type="RuleBase" id="RU000589"/>
    </source>
</evidence>
<dbReference type="CDD" id="cd15799">
    <property type="entry name" value="PMEI-like_4"/>
    <property type="match status" value="1"/>
</dbReference>
<dbReference type="UniPathway" id="UPA00545">
    <property type="reaction ID" value="UER00823"/>
</dbReference>
<dbReference type="InterPro" id="IPR018040">
    <property type="entry name" value="Pectinesterase_Tyr_AS"/>
</dbReference>
<dbReference type="Pfam" id="PF01095">
    <property type="entry name" value="Pectinesterase"/>
    <property type="match status" value="1"/>
</dbReference>
<evidence type="ECO:0000313" key="10">
    <source>
        <dbReference type="Proteomes" id="UP000734854"/>
    </source>
</evidence>
<comment type="function">
    <text evidence="7">Acts in the modification of cell walls via demethylesterification of cell wall pectin.</text>
</comment>
<dbReference type="Gene3D" id="2.160.20.10">
    <property type="entry name" value="Single-stranded right-handed beta-helix, Pectin lyase-like"/>
    <property type="match status" value="1"/>
</dbReference>
<evidence type="ECO:0000256" key="3">
    <source>
        <dbReference type="ARBA" id="ARBA00007786"/>
    </source>
</evidence>
<dbReference type="InterPro" id="IPR033131">
    <property type="entry name" value="Pectinesterase_Asp_AS"/>
</dbReference>
<evidence type="ECO:0000256" key="2">
    <source>
        <dbReference type="ARBA" id="ARBA00006027"/>
    </source>
</evidence>
<evidence type="ECO:0000256" key="1">
    <source>
        <dbReference type="ARBA" id="ARBA00005184"/>
    </source>
</evidence>
<keyword evidence="7" id="KW-0961">Cell wall biogenesis/degradation</keyword>
<comment type="similarity">
    <text evidence="3">In the C-terminal section; belongs to the pectinesterase family.</text>
</comment>
<comment type="subcellular location">
    <subcellularLocation>
        <location evidence="7">Secreted</location>
        <location evidence="7">Cell wall</location>
    </subcellularLocation>
</comment>
<gene>
    <name evidence="9" type="ORF">ZIOFF_060918</name>
</gene>
<evidence type="ECO:0000256" key="4">
    <source>
        <dbReference type="ARBA" id="ARBA00022801"/>
    </source>
</evidence>
<dbReference type="PANTHER" id="PTHR31707">
    <property type="entry name" value="PECTINESTERASE"/>
    <property type="match status" value="1"/>
</dbReference>
<dbReference type="SMART" id="SM00856">
    <property type="entry name" value="PMEI"/>
    <property type="match status" value="1"/>
</dbReference>
<dbReference type="EC" id="3.1.1.11" evidence="7"/>
<dbReference type="SUPFAM" id="SSF101148">
    <property type="entry name" value="Plant invertase/pectin methylesterase inhibitor"/>
    <property type="match status" value="1"/>
</dbReference>
<dbReference type="Gene3D" id="1.20.140.40">
    <property type="entry name" value="Invertase/pectin methylesterase inhibitor family protein"/>
    <property type="match status" value="1"/>
</dbReference>
<comment type="similarity">
    <text evidence="2">In the N-terminal section; belongs to the PMEI family.</text>
</comment>
<keyword evidence="10" id="KW-1185">Reference proteome</keyword>
<dbReference type="InterPro" id="IPR000070">
    <property type="entry name" value="Pectinesterase_cat"/>
</dbReference>
<dbReference type="PROSITE" id="PS00800">
    <property type="entry name" value="PECTINESTERASE_1"/>
    <property type="match status" value="1"/>
</dbReference>
<feature type="domain" description="Pectinesterase inhibitor" evidence="8">
    <location>
        <begin position="71"/>
        <end position="217"/>
    </location>
</feature>
<comment type="catalytic activity">
    <reaction evidence="7">
        <text>[(1-&gt;4)-alpha-D-galacturonosyl methyl ester](n) + n H2O = [(1-&gt;4)-alpha-D-galacturonosyl](n) + n methanol + n H(+)</text>
        <dbReference type="Rhea" id="RHEA:22380"/>
        <dbReference type="Rhea" id="RHEA-COMP:14570"/>
        <dbReference type="Rhea" id="RHEA-COMP:14573"/>
        <dbReference type="ChEBI" id="CHEBI:15377"/>
        <dbReference type="ChEBI" id="CHEBI:15378"/>
        <dbReference type="ChEBI" id="CHEBI:17790"/>
        <dbReference type="ChEBI" id="CHEBI:140522"/>
        <dbReference type="ChEBI" id="CHEBI:140523"/>
        <dbReference type="EC" id="3.1.1.11"/>
    </reaction>
</comment>
<keyword evidence="7" id="KW-0134">Cell wall</keyword>
<evidence type="ECO:0000256" key="6">
    <source>
        <dbReference type="PROSITE-ProRule" id="PRU10040"/>
    </source>
</evidence>
<dbReference type="AlphaFoldDB" id="A0A8J5FBB9"/>
<dbReference type="GO" id="GO:0030599">
    <property type="term" value="F:pectinesterase activity"/>
    <property type="evidence" value="ECO:0007669"/>
    <property type="project" value="UniProtKB-UniRule"/>
</dbReference>
<reference evidence="9 10" key="1">
    <citation type="submission" date="2020-08" db="EMBL/GenBank/DDBJ databases">
        <title>Plant Genome Project.</title>
        <authorList>
            <person name="Zhang R.-G."/>
        </authorList>
    </citation>
    <scope>NUCLEOTIDE SEQUENCE [LARGE SCALE GENOMIC DNA]</scope>
    <source>
        <tissue evidence="9">Rhizome</tissue>
    </source>
</reference>
<dbReference type="GO" id="GO:0045490">
    <property type="term" value="P:pectin catabolic process"/>
    <property type="evidence" value="ECO:0007669"/>
    <property type="project" value="UniProtKB-UniRule"/>
</dbReference>
<dbReference type="EMBL" id="JACMSC010000016">
    <property type="protein sequence ID" value="KAG6484124.1"/>
    <property type="molecule type" value="Genomic_DNA"/>
</dbReference>
<sequence length="565" mass="61118">MVYGIDIYVSFSMRSCHAFSVYINVHLCGHSALLHGVNLSSLFTSSLVQAAMASSTFAFTPLLLFILLLLPPQAFSSKNSSSVSAAAGSSSFVPSASLVSTLQSTLGQIEDVLSLLTSIPGVFDQRLSAAITDCVDLLDLSSDEISWALSSSSSTSRPSSASGSVTGDRRFDLHSWMSAALGNQDTCKEGLGGGLPASLIADGLDTVTSLVSDALQEIAGDSGGAGRRRLMGFPEWVSPADRRLLQESSQPPTADAVVAQDGTGDYTTVSDAVEEAPDRSQRRYVIYVKKGVYKENVDIKKKKWNLMIIGDGVGQTIISGDHNYVDGWTTYRSATFAVTATGFIARDLTIENTAGPGKHQAVALRSDSDLSVYYRCEFAGFQDTLYAHSLRQFYRDCRVSGTVDFVFGNAAAVFQNCELAARRPLPNQKNSVTAQGRADPNQNTGFSFQFCNLTGEADLTNATATYLGRPWKEYSRTVVMQSYLGPVLRPEGWLEWDRDFALDTLYYAEYMNYGPGSNLTRRVKWAGFHGLSDPAMVVNFTVAQFLDGDLWLPATGVKYTAGLSL</sequence>
<dbReference type="SUPFAM" id="SSF51126">
    <property type="entry name" value="Pectin lyase-like"/>
    <property type="match status" value="1"/>
</dbReference>
<dbReference type="Proteomes" id="UP000734854">
    <property type="component" value="Unassembled WGS sequence"/>
</dbReference>
<dbReference type="InterPro" id="IPR011050">
    <property type="entry name" value="Pectin_lyase_fold/virulence"/>
</dbReference>
<evidence type="ECO:0000256" key="5">
    <source>
        <dbReference type="ARBA" id="ARBA00023085"/>
    </source>
</evidence>
<dbReference type="Pfam" id="PF04043">
    <property type="entry name" value="PMEI"/>
    <property type="match status" value="1"/>
</dbReference>
<dbReference type="GO" id="GO:0042545">
    <property type="term" value="P:cell wall modification"/>
    <property type="evidence" value="ECO:0007669"/>
    <property type="project" value="UniProtKB-UniRule"/>
</dbReference>
<dbReference type="FunFam" id="2.160.20.10:FF:000001">
    <property type="entry name" value="Pectinesterase"/>
    <property type="match status" value="1"/>
</dbReference>
<comment type="caution">
    <text evidence="9">The sequence shown here is derived from an EMBL/GenBank/DDBJ whole genome shotgun (WGS) entry which is preliminary data.</text>
</comment>
<dbReference type="GO" id="GO:0004857">
    <property type="term" value="F:enzyme inhibitor activity"/>
    <property type="evidence" value="ECO:0007669"/>
    <property type="project" value="InterPro"/>
</dbReference>
<dbReference type="InterPro" id="IPR035513">
    <property type="entry name" value="Invertase/methylesterase_inhib"/>
</dbReference>
<keyword evidence="4 7" id="KW-0378">Hydrolase</keyword>
<comment type="pathway">
    <text evidence="1 7">Glycan metabolism; pectin degradation; 2-dehydro-3-deoxy-D-gluconate from pectin: step 1/5.</text>
</comment>
<dbReference type="PROSITE" id="PS00503">
    <property type="entry name" value="PECTINESTERASE_2"/>
    <property type="match status" value="1"/>
</dbReference>
<organism evidence="9 10">
    <name type="scientific">Zingiber officinale</name>
    <name type="common">Ginger</name>
    <name type="synonym">Amomum zingiber</name>
    <dbReference type="NCBI Taxonomy" id="94328"/>
    <lineage>
        <taxon>Eukaryota</taxon>
        <taxon>Viridiplantae</taxon>
        <taxon>Streptophyta</taxon>
        <taxon>Embryophyta</taxon>
        <taxon>Tracheophyta</taxon>
        <taxon>Spermatophyta</taxon>
        <taxon>Magnoliopsida</taxon>
        <taxon>Liliopsida</taxon>
        <taxon>Zingiberales</taxon>
        <taxon>Zingiberaceae</taxon>
        <taxon>Zingiber</taxon>
    </lineage>
</organism>
<dbReference type="InterPro" id="IPR012334">
    <property type="entry name" value="Pectin_lyas_fold"/>
</dbReference>
<accession>A0A8J5FBB9</accession>
<evidence type="ECO:0000259" key="8">
    <source>
        <dbReference type="SMART" id="SM00856"/>
    </source>
</evidence>
<feature type="active site" evidence="6">
    <location>
        <position position="404"/>
    </location>
</feature>
<name>A0A8J5FBB9_ZINOF</name>